<dbReference type="Pfam" id="PF09995">
    <property type="entry name" value="MPAB_Lcp_cat"/>
    <property type="match status" value="1"/>
</dbReference>
<gene>
    <name evidence="2" type="ORF">OG563_16715</name>
</gene>
<evidence type="ECO:0000313" key="3">
    <source>
        <dbReference type="Proteomes" id="UP001432062"/>
    </source>
</evidence>
<proteinExistence type="predicted"/>
<dbReference type="PANTHER" id="PTHR36151:SF3">
    <property type="entry name" value="ER-BOUND OXYGENASE MPAB_MPAB'_RUBBER OXYGENASE CATALYTIC DOMAIN-CONTAINING PROTEIN"/>
    <property type="match status" value="1"/>
</dbReference>
<accession>A0ABZ1Z2B8</accession>
<name>A0ABZ1Z2B8_9NOCA</name>
<dbReference type="Proteomes" id="UP001432062">
    <property type="component" value="Chromosome"/>
</dbReference>
<dbReference type="PANTHER" id="PTHR36151">
    <property type="entry name" value="BLR2777 PROTEIN"/>
    <property type="match status" value="1"/>
</dbReference>
<dbReference type="EMBL" id="CP109441">
    <property type="protein sequence ID" value="WUV49692.1"/>
    <property type="molecule type" value="Genomic_DNA"/>
</dbReference>
<organism evidence="2 3">
    <name type="scientific">Nocardia vinacea</name>
    <dbReference type="NCBI Taxonomy" id="96468"/>
    <lineage>
        <taxon>Bacteria</taxon>
        <taxon>Bacillati</taxon>
        <taxon>Actinomycetota</taxon>
        <taxon>Actinomycetes</taxon>
        <taxon>Mycobacteriales</taxon>
        <taxon>Nocardiaceae</taxon>
        <taxon>Nocardia</taxon>
    </lineage>
</organism>
<protein>
    <submittedName>
        <fullName evidence="2">DUF2236 domain-containing protein</fullName>
    </submittedName>
</protein>
<reference evidence="2" key="1">
    <citation type="submission" date="2022-10" db="EMBL/GenBank/DDBJ databases">
        <title>The complete genomes of actinobacterial strains from the NBC collection.</title>
        <authorList>
            <person name="Joergensen T.S."/>
            <person name="Alvarez Arevalo M."/>
            <person name="Sterndorff E.B."/>
            <person name="Faurdal D."/>
            <person name="Vuksanovic O."/>
            <person name="Mourched A.-S."/>
            <person name="Charusanti P."/>
            <person name="Shaw S."/>
            <person name="Blin K."/>
            <person name="Weber T."/>
        </authorList>
    </citation>
    <scope>NUCLEOTIDE SEQUENCE</scope>
    <source>
        <strain evidence="2">NBC_01482</strain>
    </source>
</reference>
<sequence length="297" mass="33412">MTGFAEASDLNASHADLPGLSKDALTARLAADWRLIMLAPSALLLQVAHPVIGSGVAEHSIFKTDPFGRFDRSYWPTLALAFYGDDSAAYGRDIRAMHKGIGGIDHVGRRYHAWEPEAYFFVLATAHWATEIVATRFGSGLTESQRADLYDGWRHTALLAGLPERAVPADLPAFEAWFERVVRERLEYHPSIDDVLETMSHPPVQAPIPVWLWKLVMWRIVGPLAVWVNTGVLPPMLRERLGLEWTARDERWLRRYAVVIRGVDRVLPRPVRTITRVVALRRKEQIMNNIRGAAGAV</sequence>
<dbReference type="InterPro" id="IPR018713">
    <property type="entry name" value="MPAB/Lcp_cat_dom"/>
</dbReference>
<keyword evidence="3" id="KW-1185">Reference proteome</keyword>
<dbReference type="RefSeq" id="WP_327094441.1">
    <property type="nucleotide sequence ID" value="NZ_CP109149.1"/>
</dbReference>
<feature type="domain" description="ER-bound oxygenase mpaB/mpaB'/Rubber oxygenase catalytic" evidence="1">
    <location>
        <begin position="28"/>
        <end position="261"/>
    </location>
</feature>
<evidence type="ECO:0000313" key="2">
    <source>
        <dbReference type="EMBL" id="WUV49692.1"/>
    </source>
</evidence>
<evidence type="ECO:0000259" key="1">
    <source>
        <dbReference type="Pfam" id="PF09995"/>
    </source>
</evidence>